<dbReference type="InterPro" id="IPR036761">
    <property type="entry name" value="TTHA0802/YceI-like_sf"/>
</dbReference>
<organism evidence="3 4">
    <name type="scientific">Rhodococcus tukisamuensis</name>
    <dbReference type="NCBI Taxonomy" id="168276"/>
    <lineage>
        <taxon>Bacteria</taxon>
        <taxon>Bacillati</taxon>
        <taxon>Actinomycetota</taxon>
        <taxon>Actinomycetes</taxon>
        <taxon>Mycobacteriales</taxon>
        <taxon>Nocardiaceae</taxon>
        <taxon>Rhodococcus</taxon>
    </lineage>
</organism>
<evidence type="ECO:0000313" key="4">
    <source>
        <dbReference type="Proteomes" id="UP000199417"/>
    </source>
</evidence>
<keyword evidence="4" id="KW-1185">Reference proteome</keyword>
<dbReference type="InterPro" id="IPR007372">
    <property type="entry name" value="Lipid/polyisoprenoid-bd_YceI"/>
</dbReference>
<dbReference type="PANTHER" id="PTHR34406">
    <property type="entry name" value="PROTEIN YCEI"/>
    <property type="match status" value="1"/>
</dbReference>
<proteinExistence type="inferred from homology"/>
<evidence type="ECO:0000256" key="1">
    <source>
        <dbReference type="ARBA" id="ARBA00008812"/>
    </source>
</evidence>
<dbReference type="SUPFAM" id="SSF101874">
    <property type="entry name" value="YceI-like"/>
    <property type="match status" value="1"/>
</dbReference>
<dbReference type="Proteomes" id="UP000199417">
    <property type="component" value="Unassembled WGS sequence"/>
</dbReference>
<dbReference type="Pfam" id="PF04264">
    <property type="entry name" value="YceI"/>
    <property type="match status" value="1"/>
</dbReference>
<evidence type="ECO:0000313" key="3">
    <source>
        <dbReference type="EMBL" id="SDC57658.1"/>
    </source>
</evidence>
<dbReference type="EMBL" id="FNAB01000001">
    <property type="protein sequence ID" value="SDC57658.1"/>
    <property type="molecule type" value="Genomic_DNA"/>
</dbReference>
<comment type="similarity">
    <text evidence="1">Belongs to the UPF0312 family.</text>
</comment>
<gene>
    <name evidence="3" type="ORF">SAMN05444580_101268</name>
</gene>
<dbReference type="AlphaFoldDB" id="A0A1G6MPZ5"/>
<dbReference type="PANTHER" id="PTHR34406:SF1">
    <property type="entry name" value="PROTEIN YCEI"/>
    <property type="match status" value="1"/>
</dbReference>
<accession>A0A1G6MPZ5</accession>
<dbReference type="SMART" id="SM00867">
    <property type="entry name" value="YceI"/>
    <property type="match status" value="1"/>
</dbReference>
<reference evidence="3 4" key="1">
    <citation type="submission" date="2016-10" db="EMBL/GenBank/DDBJ databases">
        <authorList>
            <person name="de Groot N.N."/>
        </authorList>
    </citation>
    <scope>NUCLEOTIDE SEQUENCE [LARGE SCALE GENOMIC DNA]</scope>
    <source>
        <strain evidence="3 4">JCM 11308</strain>
    </source>
</reference>
<evidence type="ECO:0000259" key="2">
    <source>
        <dbReference type="SMART" id="SM00867"/>
    </source>
</evidence>
<dbReference type="RefSeq" id="WP_072844570.1">
    <property type="nucleotide sequence ID" value="NZ_FNAB01000001.1"/>
</dbReference>
<name>A0A1G6MPZ5_9NOCA</name>
<dbReference type="STRING" id="168276.SAMN05444580_101268"/>
<sequence length="228" mass="23305">MKKSWWITGGIALVAVLALLVGPWVYGTWIAEDDDPAAAVSTSAAQAAVGNLAGQWRVDAGAAPNATAAGYTVHEVLNGASVTVVGSTDQVDGGATVDGQTLTAADVTVQVKGITTDNPRRDGQFVGNVMSAGAYPTATFTLDAPVDLSTVPRDGTTATVPATGTLELRGVKRPVTVDIEVLHSGESLIASGSVPVTWTDFGVQPPSFAFVTVDGSGTVDFLVHLVRD</sequence>
<protein>
    <submittedName>
        <fullName evidence="3">Polyisoprenoid-binding protein YceI</fullName>
    </submittedName>
</protein>
<dbReference type="Gene3D" id="2.40.128.110">
    <property type="entry name" value="Lipid/polyisoprenoid-binding, YceI-like"/>
    <property type="match status" value="1"/>
</dbReference>
<feature type="domain" description="Lipid/polyisoprenoid-binding YceI-like" evidence="2">
    <location>
        <begin position="55"/>
        <end position="226"/>
    </location>
</feature>